<dbReference type="SMART" id="SM00267">
    <property type="entry name" value="GGDEF"/>
    <property type="match status" value="1"/>
</dbReference>
<dbReference type="InterPro" id="IPR000160">
    <property type="entry name" value="GGDEF_dom"/>
</dbReference>
<dbReference type="PROSITE" id="PS50887">
    <property type="entry name" value="GGDEF"/>
    <property type="match status" value="1"/>
</dbReference>
<dbReference type="Proteomes" id="UP000481517">
    <property type="component" value="Unassembled WGS sequence"/>
</dbReference>
<feature type="transmembrane region" description="Helical" evidence="1">
    <location>
        <begin position="137"/>
        <end position="162"/>
    </location>
</feature>
<accession>A0A6S6WS12</accession>
<proteinExistence type="predicted"/>
<organism evidence="4 5">
    <name type="scientific">Pseudidiomarina piscicola</name>
    <dbReference type="NCBI Taxonomy" id="2614830"/>
    <lineage>
        <taxon>Bacteria</taxon>
        <taxon>Pseudomonadati</taxon>
        <taxon>Pseudomonadota</taxon>
        <taxon>Gammaproteobacteria</taxon>
        <taxon>Alteromonadales</taxon>
        <taxon>Idiomarinaceae</taxon>
        <taxon>Pseudidiomarina</taxon>
    </lineage>
</organism>
<dbReference type="SUPFAM" id="SSF55073">
    <property type="entry name" value="Nucleotide cyclase"/>
    <property type="match status" value="1"/>
</dbReference>
<dbReference type="CDD" id="cd01948">
    <property type="entry name" value="EAL"/>
    <property type="match status" value="1"/>
</dbReference>
<dbReference type="PANTHER" id="PTHR44757">
    <property type="entry name" value="DIGUANYLATE CYCLASE DGCP"/>
    <property type="match status" value="1"/>
</dbReference>
<evidence type="ECO:0000256" key="1">
    <source>
        <dbReference type="SAM" id="Phobius"/>
    </source>
</evidence>
<feature type="domain" description="GGDEF" evidence="3">
    <location>
        <begin position="523"/>
        <end position="657"/>
    </location>
</feature>
<keyword evidence="1" id="KW-0472">Membrane</keyword>
<feature type="domain" description="EAL" evidence="2">
    <location>
        <begin position="666"/>
        <end position="911"/>
    </location>
</feature>
<feature type="transmembrane region" description="Helical" evidence="1">
    <location>
        <begin position="12"/>
        <end position="35"/>
    </location>
</feature>
<name>A0A6S6WS12_9GAMM</name>
<dbReference type="NCBIfam" id="TIGR00254">
    <property type="entry name" value="GGDEF"/>
    <property type="match status" value="1"/>
</dbReference>
<evidence type="ECO:0000313" key="4">
    <source>
        <dbReference type="EMBL" id="CAB0151259.1"/>
    </source>
</evidence>
<dbReference type="Gene3D" id="3.30.70.270">
    <property type="match status" value="1"/>
</dbReference>
<dbReference type="PANTHER" id="PTHR44757:SF2">
    <property type="entry name" value="BIOFILM ARCHITECTURE MAINTENANCE PROTEIN MBAA"/>
    <property type="match status" value="1"/>
</dbReference>
<dbReference type="CDD" id="cd01949">
    <property type="entry name" value="GGDEF"/>
    <property type="match status" value="1"/>
</dbReference>
<dbReference type="RefSeq" id="WP_173920641.1">
    <property type="nucleotide sequence ID" value="NZ_CADCXY010000003.1"/>
</dbReference>
<keyword evidence="1" id="KW-0812">Transmembrane</keyword>
<feature type="transmembrane region" description="Helical" evidence="1">
    <location>
        <begin position="41"/>
        <end position="63"/>
    </location>
</feature>
<gene>
    <name evidence="4" type="ORF">PSI9734_01671</name>
</gene>
<evidence type="ECO:0000259" key="2">
    <source>
        <dbReference type="PROSITE" id="PS50883"/>
    </source>
</evidence>
<dbReference type="AlphaFoldDB" id="A0A6S6WS12"/>
<dbReference type="InterPro" id="IPR043128">
    <property type="entry name" value="Rev_trsase/Diguanyl_cyclase"/>
</dbReference>
<reference evidence="4 5" key="1">
    <citation type="submission" date="2020-02" db="EMBL/GenBank/DDBJ databases">
        <authorList>
            <person name="Rodrigo-Torres L."/>
            <person name="Arahal R. D."/>
            <person name="Lucena T."/>
        </authorList>
    </citation>
    <scope>NUCLEOTIDE SEQUENCE [LARGE SCALE GENOMIC DNA]</scope>
    <source>
        <strain evidence="4 5">CECT 9734</strain>
    </source>
</reference>
<evidence type="ECO:0000313" key="5">
    <source>
        <dbReference type="Proteomes" id="UP000481517"/>
    </source>
</evidence>
<dbReference type="EMBL" id="CADCXY010000003">
    <property type="protein sequence ID" value="CAB0151259.1"/>
    <property type="molecule type" value="Genomic_DNA"/>
</dbReference>
<feature type="transmembrane region" description="Helical" evidence="1">
    <location>
        <begin position="174"/>
        <end position="193"/>
    </location>
</feature>
<keyword evidence="5" id="KW-1185">Reference proteome</keyword>
<dbReference type="Pfam" id="PF00563">
    <property type="entry name" value="EAL"/>
    <property type="match status" value="1"/>
</dbReference>
<dbReference type="Gene3D" id="3.20.20.450">
    <property type="entry name" value="EAL domain"/>
    <property type="match status" value="1"/>
</dbReference>
<feature type="transmembrane region" description="Helical" evidence="1">
    <location>
        <begin position="205"/>
        <end position="225"/>
    </location>
</feature>
<keyword evidence="1" id="KW-1133">Transmembrane helix</keyword>
<feature type="transmembrane region" description="Helical" evidence="1">
    <location>
        <begin position="75"/>
        <end position="95"/>
    </location>
</feature>
<sequence length="911" mass="102111">MKIINTDLQARAVVQLVTATALFFAGLLIFGYRLLEPTQQLLYHSISSSFQIMMLSIGGAVLLRCYKRGKASYHRVASVIALIGVLAALDALIFNSYFDSFNSQIPFYVYLALLPLALSLIPILPAAEQRSAWQQRFIQVSASYGLVVFSVALTFFILHLLLKSPLLAKHPTGSLIICVAGMVAGVAVYGTHYRGRRPLPKLSRASSSFTSLTLFAVLLFGVGMFHSEMSELKQQGNSSIKLLRDSRATLGMSTMKLFERLGERWQLYPFEQHSRLMEVDISSYLQQVEFLEALMLVSPDQRVVFERLKPSRSSYLEDAMADPVIRAALEQKSRDTRMLLPAFGMSGHSAKVVIAVPVDFIEAEGAIDSGLYNLLAVLDVRSMLDTTLVNDMETDIETYTEVKPGVWMDRSGFWVKDSTFDYLQDSALRLTSEVINMYYSQEIPATAYLYKLDSLQETSNLQMLVVVGGIGLVLLVVLAVERNSTLEIQSRQLSYQAHHDALTGLMNRSSIEHYIGEHFYATQDVTVLFIDLDGFTLINDSLGLHVGDAILVQLAERLHGQQPRRSELARFASDEFILVLQGAVNFPERVSTLAHDIMATVAQPYHIGEHKIYLTASVGVAHQTGSVKTPLELIQRADMAMHQAKRLGYNHVQEYDKSMAQRLLSTTAMRSGLQEAIEHDELQLHYQPIVRCNDRQSVQVEALLRWRQSDGSYIPPSEFIPVAEMTGQIVPLSEWVFRQAFSDAVKLQETETPQRVSINVSALHFNRANFVDFVLQTLAETGCRAQWVELELTESILLEGTQYAIDRLHTLREHGLTIALDDFGTGFSSLSYLKRLPIDIVKIDRSFIAGIDRHRSDRVLINSVINIAQSLDFAVLAEGIETKEQADFVTDLGCNYMQGYYFGRPLPLKTL</sequence>
<protein>
    <submittedName>
        <fullName evidence="4">Putative signaling protein</fullName>
    </submittedName>
</protein>
<dbReference type="Pfam" id="PF00990">
    <property type="entry name" value="GGDEF"/>
    <property type="match status" value="1"/>
</dbReference>
<dbReference type="InterPro" id="IPR029787">
    <property type="entry name" value="Nucleotide_cyclase"/>
</dbReference>
<dbReference type="PROSITE" id="PS50883">
    <property type="entry name" value="EAL"/>
    <property type="match status" value="1"/>
</dbReference>
<evidence type="ECO:0000259" key="3">
    <source>
        <dbReference type="PROSITE" id="PS50887"/>
    </source>
</evidence>
<dbReference type="InterPro" id="IPR052155">
    <property type="entry name" value="Biofilm_reg_signaling"/>
</dbReference>
<dbReference type="SUPFAM" id="SSF141868">
    <property type="entry name" value="EAL domain-like"/>
    <property type="match status" value="1"/>
</dbReference>
<feature type="transmembrane region" description="Helical" evidence="1">
    <location>
        <begin position="107"/>
        <end position="125"/>
    </location>
</feature>
<dbReference type="InterPro" id="IPR001633">
    <property type="entry name" value="EAL_dom"/>
</dbReference>
<dbReference type="InterPro" id="IPR035919">
    <property type="entry name" value="EAL_sf"/>
</dbReference>
<dbReference type="SMART" id="SM00052">
    <property type="entry name" value="EAL"/>
    <property type="match status" value="1"/>
</dbReference>